<dbReference type="InterPro" id="IPR012341">
    <property type="entry name" value="6hp_glycosidase-like_sf"/>
</dbReference>
<dbReference type="PANTHER" id="PTHR31047">
    <property type="entry name" value="MEIOTICALLY UP-REGULATED GENE 157 PROTEIN"/>
    <property type="match status" value="1"/>
</dbReference>
<organism evidence="1 2">
    <name type="scientific">Edaphobacter dinghuensis</name>
    <dbReference type="NCBI Taxonomy" id="1560005"/>
    <lineage>
        <taxon>Bacteria</taxon>
        <taxon>Pseudomonadati</taxon>
        <taxon>Acidobacteriota</taxon>
        <taxon>Terriglobia</taxon>
        <taxon>Terriglobales</taxon>
        <taxon>Acidobacteriaceae</taxon>
        <taxon>Edaphobacter</taxon>
    </lineage>
</organism>
<dbReference type="EMBL" id="BMGT01000001">
    <property type="protein sequence ID" value="GGG63057.1"/>
    <property type="molecule type" value="Genomic_DNA"/>
</dbReference>
<dbReference type="GO" id="GO:0005975">
    <property type="term" value="P:carbohydrate metabolic process"/>
    <property type="evidence" value="ECO:0007669"/>
    <property type="project" value="InterPro"/>
</dbReference>
<protein>
    <recommendedName>
        <fullName evidence="3">Metal-independent alpha-mannosidase</fullName>
    </recommendedName>
</protein>
<proteinExistence type="predicted"/>
<dbReference type="RefSeq" id="WP_188552197.1">
    <property type="nucleotide sequence ID" value="NZ_BMGT01000001.1"/>
</dbReference>
<reference evidence="1" key="2">
    <citation type="submission" date="2020-09" db="EMBL/GenBank/DDBJ databases">
        <authorList>
            <person name="Sun Q."/>
            <person name="Zhou Y."/>
        </authorList>
    </citation>
    <scope>NUCLEOTIDE SEQUENCE</scope>
    <source>
        <strain evidence="1">CGMCC 1.12997</strain>
    </source>
</reference>
<dbReference type="SMART" id="SM01149">
    <property type="entry name" value="DUF1237"/>
    <property type="match status" value="1"/>
</dbReference>
<dbReference type="Gene3D" id="1.50.10.10">
    <property type="match status" value="1"/>
</dbReference>
<dbReference type="Pfam" id="PF06824">
    <property type="entry name" value="Glyco_hydro_125"/>
    <property type="match status" value="1"/>
</dbReference>
<comment type="caution">
    <text evidence="1">The sequence shown here is derived from an EMBL/GenBank/DDBJ whole genome shotgun (WGS) entry which is preliminary data.</text>
</comment>
<dbReference type="SUPFAM" id="SSF48208">
    <property type="entry name" value="Six-hairpin glycosidases"/>
    <property type="match status" value="1"/>
</dbReference>
<keyword evidence="2" id="KW-1185">Reference proteome</keyword>
<evidence type="ECO:0000313" key="2">
    <source>
        <dbReference type="Proteomes" id="UP000647241"/>
    </source>
</evidence>
<gene>
    <name evidence="1" type="ORF">GCM10011585_00640</name>
</gene>
<dbReference type="Proteomes" id="UP000647241">
    <property type="component" value="Unassembled WGS sequence"/>
</dbReference>
<dbReference type="InterPro" id="IPR008928">
    <property type="entry name" value="6-hairpin_glycosidase_sf"/>
</dbReference>
<dbReference type="InterPro" id="IPR006311">
    <property type="entry name" value="TAT_signal"/>
</dbReference>
<evidence type="ECO:0000313" key="1">
    <source>
        <dbReference type="EMBL" id="GGG63057.1"/>
    </source>
</evidence>
<dbReference type="AlphaFoldDB" id="A0A917LXX2"/>
<dbReference type="PIRSF" id="PIRSF028846">
    <property type="entry name" value="UCP028846"/>
    <property type="match status" value="1"/>
</dbReference>
<dbReference type="PANTHER" id="PTHR31047:SF0">
    <property type="entry name" value="MEIOTICALLY UP-REGULATED GENE 157 PROTEIN"/>
    <property type="match status" value="1"/>
</dbReference>
<evidence type="ECO:0008006" key="3">
    <source>
        <dbReference type="Google" id="ProtNLM"/>
    </source>
</evidence>
<name>A0A917LXX2_9BACT</name>
<dbReference type="PROSITE" id="PS51318">
    <property type="entry name" value="TAT"/>
    <property type="match status" value="1"/>
</dbReference>
<dbReference type="InterPro" id="IPR008313">
    <property type="entry name" value="GH125"/>
</dbReference>
<accession>A0A917LXX2</accession>
<sequence>MKDSFLPNQASDDQQHTGLFTRRQILQGSGLLCAAAFTSSPLLAASTGSAYDRRPAASKRKFVSHAIEAAIVRTKKQIADPQLAAIFENCFPNTLDTTVFPSTVDGKPDTFVVTGDIDAMWLRDSSAQVMPYLPFAKEDPDLSHLLEGVIRRQARLILIDPYANAFVPTPSSPPLSWSLHDDTDMHPGVGERKWEIDSLCYPIQLAHAYWKATGNAAPFDETWKQSAHAIVRTFREQQRKTNHGPYHFQRPAASPTDTLMLSGYGNPIRPNGLICSMFRPSDDACIYPFFIPANLFAVASLKKLAELATGAASDQKLASDCNALATEVAEAVARYGIVEHPTHGKIYAYEIDGYGNHVCMDDANAPGLLSLPFLGACSISDPLYQRTRGFALSKDNPYFFQGKAAEGIGGPHIGLGYIWPMSILIRAFTSNNEAEIRRCLYTLRNTTGGTYFMHESFQQDNPKDFTRAWFAWANTLFGELILKLATTHTSLLREDFSVRT</sequence>
<reference evidence="1" key="1">
    <citation type="journal article" date="2014" name="Int. J. Syst. Evol. Microbiol.">
        <title>Complete genome sequence of Corynebacterium casei LMG S-19264T (=DSM 44701T), isolated from a smear-ripened cheese.</title>
        <authorList>
            <consortium name="US DOE Joint Genome Institute (JGI-PGF)"/>
            <person name="Walter F."/>
            <person name="Albersmeier A."/>
            <person name="Kalinowski J."/>
            <person name="Ruckert C."/>
        </authorList>
    </citation>
    <scope>NUCLEOTIDE SEQUENCE</scope>
    <source>
        <strain evidence="1">CGMCC 1.12997</strain>
    </source>
</reference>